<proteinExistence type="predicted"/>
<dbReference type="EMBL" id="AHON02000043">
    <property type="protein sequence ID" value="EKO33806.1"/>
    <property type="molecule type" value="Genomic_DNA"/>
</dbReference>
<evidence type="ECO:0000313" key="1">
    <source>
        <dbReference type="EMBL" id="EKO33806.1"/>
    </source>
</evidence>
<accession>A0A0E2BFU9</accession>
<dbReference type="Proteomes" id="UP000006329">
    <property type="component" value="Unassembled WGS sequence"/>
</dbReference>
<protein>
    <submittedName>
        <fullName evidence="1">Uncharacterized protein</fullName>
    </submittedName>
</protein>
<reference evidence="1" key="1">
    <citation type="submission" date="2012-10" db="EMBL/GenBank/DDBJ databases">
        <authorList>
            <person name="Harkins D.M."/>
            <person name="Durkin A.S."/>
            <person name="Brinkac L.M."/>
            <person name="Haft D.H."/>
            <person name="Selengut J.D."/>
            <person name="Sanka R."/>
            <person name="DePew J."/>
            <person name="Purushe J."/>
            <person name="Matthias M.A."/>
            <person name="Vinetz J.M."/>
            <person name="Sutton G.G."/>
            <person name="Nierman W.C."/>
            <person name="Fouts D.E."/>
        </authorList>
    </citation>
    <scope>NUCLEOTIDE SEQUENCE [LARGE SCALE GENOMIC DNA]</scope>
    <source>
        <strain evidence="1">MOR084</strain>
    </source>
</reference>
<keyword evidence="2" id="KW-1185">Reference proteome</keyword>
<organism evidence="1 2">
    <name type="scientific">Leptospira santarosai str. MOR084</name>
    <dbReference type="NCBI Taxonomy" id="1049984"/>
    <lineage>
        <taxon>Bacteria</taxon>
        <taxon>Pseudomonadati</taxon>
        <taxon>Spirochaetota</taxon>
        <taxon>Spirochaetia</taxon>
        <taxon>Leptospirales</taxon>
        <taxon>Leptospiraceae</taxon>
        <taxon>Leptospira</taxon>
    </lineage>
</organism>
<evidence type="ECO:0000313" key="2">
    <source>
        <dbReference type="Proteomes" id="UP000006329"/>
    </source>
</evidence>
<name>A0A0E2BFU9_9LEPT</name>
<gene>
    <name evidence="1" type="ORF">LEP1GSC179_2888</name>
</gene>
<comment type="caution">
    <text evidence="1">The sequence shown here is derived from an EMBL/GenBank/DDBJ whole genome shotgun (WGS) entry which is preliminary data.</text>
</comment>
<sequence length="59" mass="6867">MDFFAVLRCLCSRCLEFAGNLRLEAKFSKTCYTIVVVMRNSDGCFSRIDPEKYTLDELF</sequence>
<dbReference type="AlphaFoldDB" id="A0A0E2BFU9"/>